<reference evidence="1" key="1">
    <citation type="submission" date="2015-11" db="EMBL/GenBank/DDBJ databases">
        <title>De novo transcriptome assembly of four potential Pierce s Disease insect vectors from Arizona vineyards.</title>
        <authorList>
            <person name="Tassone E.E."/>
        </authorList>
    </citation>
    <scope>NUCLEOTIDE SEQUENCE</scope>
</reference>
<evidence type="ECO:0000313" key="1">
    <source>
        <dbReference type="EMBL" id="JAS80154.1"/>
    </source>
</evidence>
<proteinExistence type="predicted"/>
<dbReference type="EMBL" id="GECU01027552">
    <property type="protein sequence ID" value="JAS80154.1"/>
    <property type="molecule type" value="Transcribed_RNA"/>
</dbReference>
<gene>
    <name evidence="1" type="ORF">g.10692</name>
</gene>
<protein>
    <submittedName>
        <fullName evidence="1">Uncharacterized protein</fullName>
    </submittedName>
</protein>
<accession>A0A1B6HZS6</accession>
<sequence>MYCNSQDHFPDLAGDEGKAAEWSNSFTWRKLLQSVCKVNCGDKKLHFLLLYRSLTNFHCTNYHYQLLQPTNIICSTQNLSSDIWGLTFYSDLPGFAHSTIVKYNIM</sequence>
<organism evidence="1">
    <name type="scientific">Homalodisca liturata</name>
    <dbReference type="NCBI Taxonomy" id="320908"/>
    <lineage>
        <taxon>Eukaryota</taxon>
        <taxon>Metazoa</taxon>
        <taxon>Ecdysozoa</taxon>
        <taxon>Arthropoda</taxon>
        <taxon>Hexapoda</taxon>
        <taxon>Insecta</taxon>
        <taxon>Pterygota</taxon>
        <taxon>Neoptera</taxon>
        <taxon>Paraneoptera</taxon>
        <taxon>Hemiptera</taxon>
        <taxon>Auchenorrhyncha</taxon>
        <taxon>Membracoidea</taxon>
        <taxon>Cicadellidae</taxon>
        <taxon>Cicadellinae</taxon>
        <taxon>Proconiini</taxon>
        <taxon>Homalodisca</taxon>
    </lineage>
</organism>
<name>A0A1B6HZS6_9HEMI</name>
<dbReference type="AlphaFoldDB" id="A0A1B6HZS6"/>